<dbReference type="PANTHER" id="PTHR34502">
    <property type="entry name" value="DUF6594 DOMAIN-CONTAINING PROTEIN-RELATED"/>
    <property type="match status" value="1"/>
</dbReference>
<dbReference type="OrthoDB" id="3533814at2759"/>
<dbReference type="Pfam" id="PF20237">
    <property type="entry name" value="DUF6594"/>
    <property type="match status" value="1"/>
</dbReference>
<feature type="domain" description="DUF6594" evidence="2">
    <location>
        <begin position="5"/>
        <end position="269"/>
    </location>
</feature>
<feature type="transmembrane region" description="Helical" evidence="1">
    <location>
        <begin position="225"/>
        <end position="245"/>
    </location>
</feature>
<evidence type="ECO:0000259" key="2">
    <source>
        <dbReference type="Pfam" id="PF20237"/>
    </source>
</evidence>
<keyword evidence="1" id="KW-1133">Transmembrane helix</keyword>
<dbReference type="PANTHER" id="PTHR34502:SF3">
    <property type="entry name" value="DUF6594 DOMAIN-CONTAINING PROTEIN"/>
    <property type="match status" value="1"/>
</dbReference>
<accession>A0A6A5VT00</accession>
<dbReference type="Proteomes" id="UP000800036">
    <property type="component" value="Unassembled WGS sequence"/>
</dbReference>
<feature type="transmembrane region" description="Helical" evidence="1">
    <location>
        <begin position="195"/>
        <end position="219"/>
    </location>
</feature>
<sequence length="278" mass="31841">MPDGYPRLATFMEGNDSFMIFRRFGYLQTRLLLEKEARLAQLERNLDEMDWEYHDNDPNQLRRADPLSDAWEIRREFLEAAETQFRQYADLMTTVQQLRCFESPTERDYKALRRFHYTAKPLLDSETDAIRNREDLVALRLAKEPDWLEGWIERSQRDVAWTSFVGQEVHQCDEVPKLEPNAPATDISGSRITNLATAIVAFLSAILLVLPVLICYILVSNVGGSKGYFGCIGILFLFTMIFACSMSFYSKAKRHEVLAATAAYCAVIVVFLGNATPN</sequence>
<evidence type="ECO:0000256" key="1">
    <source>
        <dbReference type="SAM" id="Phobius"/>
    </source>
</evidence>
<feature type="transmembrane region" description="Helical" evidence="1">
    <location>
        <begin position="257"/>
        <end position="275"/>
    </location>
</feature>
<organism evidence="3 4">
    <name type="scientific">Bimuria novae-zelandiae CBS 107.79</name>
    <dbReference type="NCBI Taxonomy" id="1447943"/>
    <lineage>
        <taxon>Eukaryota</taxon>
        <taxon>Fungi</taxon>
        <taxon>Dikarya</taxon>
        <taxon>Ascomycota</taxon>
        <taxon>Pezizomycotina</taxon>
        <taxon>Dothideomycetes</taxon>
        <taxon>Pleosporomycetidae</taxon>
        <taxon>Pleosporales</taxon>
        <taxon>Massarineae</taxon>
        <taxon>Didymosphaeriaceae</taxon>
        <taxon>Bimuria</taxon>
    </lineage>
</organism>
<keyword evidence="1" id="KW-0812">Transmembrane</keyword>
<name>A0A6A5VT00_9PLEO</name>
<proteinExistence type="predicted"/>
<dbReference type="AlphaFoldDB" id="A0A6A5VT00"/>
<gene>
    <name evidence="3" type="ORF">BU23DRAFT_654222</name>
</gene>
<evidence type="ECO:0000313" key="4">
    <source>
        <dbReference type="Proteomes" id="UP000800036"/>
    </source>
</evidence>
<protein>
    <recommendedName>
        <fullName evidence="2">DUF6594 domain-containing protein</fullName>
    </recommendedName>
</protein>
<keyword evidence="4" id="KW-1185">Reference proteome</keyword>
<evidence type="ECO:0000313" key="3">
    <source>
        <dbReference type="EMBL" id="KAF1978006.1"/>
    </source>
</evidence>
<dbReference type="EMBL" id="ML976661">
    <property type="protein sequence ID" value="KAF1978006.1"/>
    <property type="molecule type" value="Genomic_DNA"/>
</dbReference>
<dbReference type="InterPro" id="IPR046529">
    <property type="entry name" value="DUF6594"/>
</dbReference>
<reference evidence="3" key="1">
    <citation type="journal article" date="2020" name="Stud. Mycol.">
        <title>101 Dothideomycetes genomes: a test case for predicting lifestyles and emergence of pathogens.</title>
        <authorList>
            <person name="Haridas S."/>
            <person name="Albert R."/>
            <person name="Binder M."/>
            <person name="Bloem J."/>
            <person name="Labutti K."/>
            <person name="Salamov A."/>
            <person name="Andreopoulos B."/>
            <person name="Baker S."/>
            <person name="Barry K."/>
            <person name="Bills G."/>
            <person name="Bluhm B."/>
            <person name="Cannon C."/>
            <person name="Castanera R."/>
            <person name="Culley D."/>
            <person name="Daum C."/>
            <person name="Ezra D."/>
            <person name="Gonzalez J."/>
            <person name="Henrissat B."/>
            <person name="Kuo A."/>
            <person name="Liang C."/>
            <person name="Lipzen A."/>
            <person name="Lutzoni F."/>
            <person name="Magnuson J."/>
            <person name="Mondo S."/>
            <person name="Nolan M."/>
            <person name="Ohm R."/>
            <person name="Pangilinan J."/>
            <person name="Park H.-J."/>
            <person name="Ramirez L."/>
            <person name="Alfaro M."/>
            <person name="Sun H."/>
            <person name="Tritt A."/>
            <person name="Yoshinaga Y."/>
            <person name="Zwiers L.-H."/>
            <person name="Turgeon B."/>
            <person name="Goodwin S."/>
            <person name="Spatafora J."/>
            <person name="Crous P."/>
            <person name="Grigoriev I."/>
        </authorList>
    </citation>
    <scope>NUCLEOTIDE SEQUENCE</scope>
    <source>
        <strain evidence="3">CBS 107.79</strain>
    </source>
</reference>
<keyword evidence="1" id="KW-0472">Membrane</keyword>